<sequence>MHNPLAILRPAVLEGLLAAGHRWFVRQQYPRGMHPSLKAAFLISAYRNIGEARAHLEAIAADPQRRVYDGNDAADRERLFTAAAQPDGYAIYVSLLAKRKWSPDPATGAAIKQYVRAHTNWKPDRKEDLHVSLFIQFGELFLNLKTKQEEIKIPFSDIEKT</sequence>
<name>A0ABZ2Z4D7_9BACT</name>
<accession>A0ABZ2Z4D7</accession>
<reference evidence="1 2" key="1">
    <citation type="submission" date="2024-03" db="EMBL/GenBank/DDBJ databases">
        <title>Chitinophaga caseinilytica sp. nov., a casein hydrolysing bacterium isolated from forest soil.</title>
        <authorList>
            <person name="Lee D.S."/>
            <person name="Han D.M."/>
            <person name="Baek J.H."/>
            <person name="Choi D.G."/>
            <person name="Jeon J.H."/>
            <person name="Jeon C.O."/>
        </authorList>
    </citation>
    <scope>NUCLEOTIDE SEQUENCE [LARGE SCALE GENOMIC DNA]</scope>
    <source>
        <strain evidence="1 2">KACC 19118</strain>
    </source>
</reference>
<dbReference type="RefSeq" id="WP_341841778.1">
    <property type="nucleotide sequence ID" value="NZ_CP149792.1"/>
</dbReference>
<evidence type="ECO:0000313" key="1">
    <source>
        <dbReference type="EMBL" id="WZN47116.1"/>
    </source>
</evidence>
<organism evidence="1 2">
    <name type="scientific">Chitinophaga caseinilytica</name>
    <dbReference type="NCBI Taxonomy" id="2267521"/>
    <lineage>
        <taxon>Bacteria</taxon>
        <taxon>Pseudomonadati</taxon>
        <taxon>Bacteroidota</taxon>
        <taxon>Chitinophagia</taxon>
        <taxon>Chitinophagales</taxon>
        <taxon>Chitinophagaceae</taxon>
        <taxon>Chitinophaga</taxon>
    </lineage>
</organism>
<protein>
    <submittedName>
        <fullName evidence="1">Uncharacterized protein</fullName>
    </submittedName>
</protein>
<evidence type="ECO:0000313" key="2">
    <source>
        <dbReference type="Proteomes" id="UP001449657"/>
    </source>
</evidence>
<proteinExistence type="predicted"/>
<dbReference type="EMBL" id="CP150096">
    <property type="protein sequence ID" value="WZN47116.1"/>
    <property type="molecule type" value="Genomic_DNA"/>
</dbReference>
<gene>
    <name evidence="1" type="ORF">WJU22_02845</name>
</gene>
<dbReference type="Proteomes" id="UP001449657">
    <property type="component" value="Chromosome"/>
</dbReference>
<keyword evidence="2" id="KW-1185">Reference proteome</keyword>